<dbReference type="GO" id="GO:0005615">
    <property type="term" value="C:extracellular space"/>
    <property type="evidence" value="ECO:0007669"/>
    <property type="project" value="TreeGrafter"/>
</dbReference>
<comment type="similarity">
    <text evidence="1">Belongs to the EGF domain peptide family.</text>
</comment>
<dbReference type="InterPro" id="IPR036056">
    <property type="entry name" value="Fibrinogen-like_C"/>
</dbReference>
<accession>A0A913X417</accession>
<sequence>MQPFYFLIQFFLCFKHVLGKSHCVGTCYSGRLFPEPQDTFHGKHLKGYSYNNITTDDPAKCYSSCFQDCRCKACQMKDARCELLDEDKTSKSGDFVPQSGYVYFDLRQTMFHVESHMVPVAQGVCYNGCCRSNPCINGAKCIELCKDPKVKFKCQCPNSRTGKVCQKTISSCKDVLASSNSLPVNGVYSITRKDTRAVVQVYCAFTAPNQAWTLIESFSLDMNRMSLSMAYYNKAFNQDWARNQHSHNWKDFRMSLADMKYFRSDSSMFRATCDFPNKDIDLTPDYMIGNLSAYDPIGNPDATGKCFLITYVNIRGYEFLNVQTPMWSVVNTFHPHVACGDPTLCAAPSFPVKESVASEDCFGFYGASNTKSKCTATKESTTQWWLGDTV</sequence>
<evidence type="ECO:0000256" key="1">
    <source>
        <dbReference type="ARBA" id="ARBA00006373"/>
    </source>
</evidence>
<dbReference type="InterPro" id="IPR014716">
    <property type="entry name" value="Fibrinogen_a/b/g_C_1"/>
</dbReference>
<dbReference type="PROSITE" id="PS00010">
    <property type="entry name" value="ASX_HYDROXYL"/>
    <property type="match status" value="1"/>
</dbReference>
<dbReference type="InterPro" id="IPR003609">
    <property type="entry name" value="Pan_app"/>
</dbReference>
<evidence type="ECO:0000256" key="6">
    <source>
        <dbReference type="SAM" id="SignalP"/>
    </source>
</evidence>
<dbReference type="SUPFAM" id="SSF56496">
    <property type="entry name" value="Fibrinogen C-terminal domain-like"/>
    <property type="match status" value="1"/>
</dbReference>
<dbReference type="Pfam" id="PF00008">
    <property type="entry name" value="EGF"/>
    <property type="match status" value="1"/>
</dbReference>
<feature type="signal peptide" evidence="6">
    <location>
        <begin position="1"/>
        <end position="19"/>
    </location>
</feature>
<dbReference type="Proteomes" id="UP000887567">
    <property type="component" value="Unplaced"/>
</dbReference>
<dbReference type="Gene3D" id="2.10.25.10">
    <property type="entry name" value="Laminin"/>
    <property type="match status" value="1"/>
</dbReference>
<evidence type="ECO:0000313" key="9">
    <source>
        <dbReference type="Proteomes" id="UP000887567"/>
    </source>
</evidence>
<keyword evidence="3" id="KW-0430">Lectin</keyword>
<keyword evidence="4" id="KW-0106">Calcium</keyword>
<dbReference type="GeneID" id="110237396"/>
<dbReference type="PROSITE" id="PS00022">
    <property type="entry name" value="EGF_1"/>
    <property type="match status" value="1"/>
</dbReference>
<evidence type="ECO:0000259" key="7">
    <source>
        <dbReference type="PROSITE" id="PS50948"/>
    </source>
</evidence>
<protein>
    <recommendedName>
        <fullName evidence="7">Apple domain-containing protein</fullName>
    </recommendedName>
</protein>
<dbReference type="PANTHER" id="PTHR16146">
    <property type="entry name" value="INTELECTIN"/>
    <property type="match status" value="1"/>
</dbReference>
<keyword evidence="5" id="KW-1015">Disulfide bond</keyword>
<dbReference type="KEGG" id="epa:110237396"/>
<evidence type="ECO:0000256" key="3">
    <source>
        <dbReference type="ARBA" id="ARBA00022734"/>
    </source>
</evidence>
<dbReference type="EnsemblMetazoa" id="XM_021042979.2">
    <property type="protein sequence ID" value="XP_020898638.2"/>
    <property type="gene ID" value="LOC110237396"/>
</dbReference>
<dbReference type="PANTHER" id="PTHR16146:SF42">
    <property type="entry name" value="APPLE DOMAIN-CONTAINING PROTEIN"/>
    <property type="match status" value="1"/>
</dbReference>
<evidence type="ECO:0000256" key="4">
    <source>
        <dbReference type="ARBA" id="ARBA00022837"/>
    </source>
</evidence>
<dbReference type="RefSeq" id="XP_020898638.2">
    <property type="nucleotide sequence ID" value="XM_021042979.2"/>
</dbReference>
<reference evidence="8" key="1">
    <citation type="submission" date="2022-11" db="UniProtKB">
        <authorList>
            <consortium name="EnsemblMetazoa"/>
        </authorList>
    </citation>
    <scope>IDENTIFICATION</scope>
</reference>
<organism evidence="8 9">
    <name type="scientific">Exaiptasia diaphana</name>
    <name type="common">Tropical sea anemone</name>
    <name type="synonym">Aiptasia pulchella</name>
    <dbReference type="NCBI Taxonomy" id="2652724"/>
    <lineage>
        <taxon>Eukaryota</taxon>
        <taxon>Metazoa</taxon>
        <taxon>Cnidaria</taxon>
        <taxon>Anthozoa</taxon>
        <taxon>Hexacorallia</taxon>
        <taxon>Actiniaria</taxon>
        <taxon>Aiptasiidae</taxon>
        <taxon>Exaiptasia</taxon>
    </lineage>
</organism>
<dbReference type="AlphaFoldDB" id="A0A913X417"/>
<keyword evidence="2" id="KW-0479">Metal-binding</keyword>
<dbReference type="OrthoDB" id="5958267at2759"/>
<dbReference type="InterPro" id="IPR000152">
    <property type="entry name" value="EGF-type_Asp/Asn_hydroxyl_site"/>
</dbReference>
<proteinExistence type="inferred from homology"/>
<keyword evidence="9" id="KW-1185">Reference proteome</keyword>
<feature type="domain" description="Apple" evidence="7">
    <location>
        <begin position="27"/>
        <end position="108"/>
    </location>
</feature>
<evidence type="ECO:0000256" key="2">
    <source>
        <dbReference type="ARBA" id="ARBA00022723"/>
    </source>
</evidence>
<dbReference type="GO" id="GO:0070492">
    <property type="term" value="F:oligosaccharide binding"/>
    <property type="evidence" value="ECO:0007669"/>
    <property type="project" value="TreeGrafter"/>
</dbReference>
<dbReference type="InterPro" id="IPR000742">
    <property type="entry name" value="EGF"/>
</dbReference>
<keyword evidence="6" id="KW-0732">Signal</keyword>
<evidence type="ECO:0000313" key="8">
    <source>
        <dbReference type="EnsemblMetazoa" id="XP_020898638.2"/>
    </source>
</evidence>
<feature type="chain" id="PRO_5036834538" description="Apple domain-containing protein" evidence="6">
    <location>
        <begin position="20"/>
        <end position="390"/>
    </location>
</feature>
<dbReference type="PROSITE" id="PS50948">
    <property type="entry name" value="PAN"/>
    <property type="match status" value="1"/>
</dbReference>
<dbReference type="GO" id="GO:0046872">
    <property type="term" value="F:metal ion binding"/>
    <property type="evidence" value="ECO:0007669"/>
    <property type="project" value="UniProtKB-KW"/>
</dbReference>
<dbReference type="Gene3D" id="3.90.215.10">
    <property type="entry name" value="Gamma Fibrinogen, chain A, domain 1"/>
    <property type="match status" value="1"/>
</dbReference>
<name>A0A913X417_EXADI</name>
<evidence type="ECO:0000256" key="5">
    <source>
        <dbReference type="ARBA" id="ARBA00023157"/>
    </source>
</evidence>